<dbReference type="SUPFAM" id="SSF82693">
    <property type="entry name" value="Multidrug efflux transporter AcrB pore domain, PN1, PN2, PC1 and PC2 subdomains"/>
    <property type="match status" value="2"/>
</dbReference>
<evidence type="ECO:0000313" key="3">
    <source>
        <dbReference type="Proteomes" id="UP001157134"/>
    </source>
</evidence>
<feature type="transmembrane region" description="Helical" evidence="1">
    <location>
        <begin position="877"/>
        <end position="896"/>
    </location>
</feature>
<gene>
    <name evidence="2" type="ORF">tloyanaT_28200</name>
</gene>
<evidence type="ECO:0000313" key="2">
    <source>
        <dbReference type="EMBL" id="GLX86567.1"/>
    </source>
</evidence>
<dbReference type="PANTHER" id="PTHR32063:SF18">
    <property type="entry name" value="CATION EFFLUX SYSTEM PROTEIN"/>
    <property type="match status" value="1"/>
</dbReference>
<proteinExistence type="predicted"/>
<feature type="transmembrane region" description="Helical" evidence="1">
    <location>
        <begin position="445"/>
        <end position="463"/>
    </location>
</feature>
<feature type="transmembrane region" description="Helical" evidence="1">
    <location>
        <begin position="23"/>
        <end position="41"/>
    </location>
</feature>
<keyword evidence="1" id="KW-1133">Transmembrane helix</keyword>
<dbReference type="Pfam" id="PF00873">
    <property type="entry name" value="ACR_tran"/>
    <property type="match status" value="1"/>
</dbReference>
<evidence type="ECO:0000256" key="1">
    <source>
        <dbReference type="SAM" id="Phobius"/>
    </source>
</evidence>
<feature type="transmembrane region" description="Helical" evidence="1">
    <location>
        <begin position="971"/>
        <end position="990"/>
    </location>
</feature>
<feature type="transmembrane region" description="Helical" evidence="1">
    <location>
        <begin position="929"/>
        <end position="950"/>
    </location>
</feature>
<feature type="transmembrane region" description="Helical" evidence="1">
    <location>
        <begin position="371"/>
        <end position="389"/>
    </location>
</feature>
<feature type="transmembrane region" description="Helical" evidence="1">
    <location>
        <begin position="401"/>
        <end position="424"/>
    </location>
</feature>
<dbReference type="EMBL" id="BSSV01000006">
    <property type="protein sequence ID" value="GLX86567.1"/>
    <property type="molecule type" value="Genomic_DNA"/>
</dbReference>
<feature type="transmembrane region" description="Helical" evidence="1">
    <location>
        <begin position="903"/>
        <end position="923"/>
    </location>
</feature>
<dbReference type="RefSeq" id="WP_284299719.1">
    <property type="nucleotide sequence ID" value="NZ_BSSV01000006.1"/>
</dbReference>
<protein>
    <submittedName>
        <fullName evidence="2">Multidrug transporter AcrB</fullName>
    </submittedName>
</protein>
<dbReference type="InterPro" id="IPR027463">
    <property type="entry name" value="AcrB_DN_DC_subdom"/>
</dbReference>
<reference evidence="2 3" key="1">
    <citation type="submission" date="2023-03" db="EMBL/GenBank/DDBJ databases">
        <title>Thalassotalea loyana LMG 22536T draft genome sequence.</title>
        <authorList>
            <person name="Sawabe T."/>
        </authorList>
    </citation>
    <scope>NUCLEOTIDE SEQUENCE [LARGE SCALE GENOMIC DNA]</scope>
    <source>
        <strain evidence="2 3">LMG 22536</strain>
    </source>
</reference>
<feature type="transmembrane region" description="Helical" evidence="1">
    <location>
        <begin position="996"/>
        <end position="1027"/>
    </location>
</feature>
<dbReference type="Proteomes" id="UP001157134">
    <property type="component" value="Unassembled WGS sequence"/>
</dbReference>
<keyword evidence="1" id="KW-0812">Transmembrane</keyword>
<dbReference type="Gene3D" id="3.30.70.1440">
    <property type="entry name" value="Multidrug efflux transporter AcrB pore domain"/>
    <property type="match status" value="1"/>
</dbReference>
<feature type="transmembrane region" description="Helical" evidence="1">
    <location>
        <begin position="347"/>
        <end position="364"/>
    </location>
</feature>
<feature type="transmembrane region" description="Helical" evidence="1">
    <location>
        <begin position="538"/>
        <end position="557"/>
    </location>
</feature>
<dbReference type="PANTHER" id="PTHR32063">
    <property type="match status" value="1"/>
</dbReference>
<dbReference type="SUPFAM" id="SSF82714">
    <property type="entry name" value="Multidrug efflux transporter AcrB TolC docking domain, DN and DC subdomains"/>
    <property type="match status" value="2"/>
</dbReference>
<name>A0ABQ6HIF4_9GAMM</name>
<dbReference type="Gene3D" id="3.30.70.1430">
    <property type="entry name" value="Multidrug efflux transporter AcrB pore domain"/>
    <property type="match status" value="2"/>
</dbReference>
<sequence>MSNSTAQLPLGGGVAGFFMRNGVIAWMVTLILLFGGINSFLKLGQLEDPDFTVKNAIVVTLYPGASAQQVEEEVTHVLETGLQNMKMIDYIESFSSKGYSYISFNLPRDAQKKDVQQFWDDLRRKVNDASSFLPPGASKPIVNDDFGDVYGMMMQVYADGYSLDKVSEYVELIKRELLLVPGVGKVATKGEQPEQIFIEIDRSKVANQGLTFNNVANAIKNQDSISNAGDVHIGEEIIRFHPTGEFQTIDDLKNIIVSPTGSQTILYLSDVANVYKGFKDKPSNYITINGQEAISMGISFAPGVNVVTVGKAVQARMDELEEMRPHGIDYEFVYNQPERVDNSVKGFLGNLLEACVIIFFTLLFTMGRKAGLLISFILVVTISGTFILMEMHGIQLQRISLGALIIALGMLIDNAIVVVEGLIIGMEKGKSKWDSMIAIVKQTQYPLLAATVIAIIAFAPIGLSPDNTGEIVGSLFWVLLYSLFLSWITAVTITPYFCEIFYKDGEFDGHAEAHGDHDPYGGFIFVGFKWLLDKCMRFPWVFTFLLIAALVISAKSFKLVKPEFFPPSTIAQFQLDVRDGFGTDIRTMKDKVNEFEKFLLEYEEVTQTTAAIGGGHVRFMLSYKPEKQYDNYANLIVSTKTPDDVVEVIKKLRRDAPAKFPALQITPKRYSVGPQTPGAIELRIYGPDPVVLRQLSEQAKTFMRAAPGAESIRDDWFERSKVIRPLFNEVKARRLGITKKHLDQTILANFSGRTIGKFKEGTDVLPVVARPPEEQRVTLSNLGELNIWSPVKQGFVPISQVVDGFETTFEDAFINRRNRVRTITVMADYDVTGDATSASVRRLMLPAAQEFEQNLPVGYSMEWGGKFEKSTNAKASVFSSIPAGYLIMFILTIILFNSLKKGLVIWFVVPLSIIGVVGGLLAFNMPFTFMALLGALSLTGMMCRNGIVLVDQITIYQDKGAEDYKAIFDGAVSRVRPVSLTAIAAILGMIPLLKDAFFAAMAGSMMVGLAVATFLILFAVPVFYMLIYRVKYRKLADIEAEGSLE</sequence>
<dbReference type="Gene3D" id="1.20.1640.10">
    <property type="entry name" value="Multidrug efflux transporter AcrB transmembrane domain"/>
    <property type="match status" value="2"/>
</dbReference>
<comment type="caution">
    <text evidence="2">The sequence shown here is derived from an EMBL/GenBank/DDBJ whole genome shotgun (WGS) entry which is preliminary data.</text>
</comment>
<keyword evidence="3" id="KW-1185">Reference proteome</keyword>
<dbReference type="InterPro" id="IPR001036">
    <property type="entry name" value="Acrflvin-R"/>
</dbReference>
<accession>A0ABQ6HIF4</accession>
<organism evidence="2 3">
    <name type="scientific">Thalassotalea loyana</name>
    <dbReference type="NCBI Taxonomy" id="280483"/>
    <lineage>
        <taxon>Bacteria</taxon>
        <taxon>Pseudomonadati</taxon>
        <taxon>Pseudomonadota</taxon>
        <taxon>Gammaproteobacteria</taxon>
        <taxon>Alteromonadales</taxon>
        <taxon>Colwelliaceae</taxon>
        <taxon>Thalassotalea</taxon>
    </lineage>
</organism>
<dbReference type="Gene3D" id="3.30.70.1320">
    <property type="entry name" value="Multidrug efflux transporter AcrB pore domain like"/>
    <property type="match status" value="1"/>
</dbReference>
<dbReference type="Gene3D" id="3.30.2090.10">
    <property type="entry name" value="Multidrug efflux transporter AcrB TolC docking domain, DN and DC subdomains"/>
    <property type="match status" value="2"/>
</dbReference>
<feature type="transmembrane region" description="Helical" evidence="1">
    <location>
        <begin position="475"/>
        <end position="498"/>
    </location>
</feature>
<dbReference type="PRINTS" id="PR00702">
    <property type="entry name" value="ACRIFLAVINRP"/>
</dbReference>
<keyword evidence="1" id="KW-0472">Membrane</keyword>
<dbReference type="SUPFAM" id="SSF82866">
    <property type="entry name" value="Multidrug efflux transporter AcrB transmembrane domain"/>
    <property type="match status" value="2"/>
</dbReference>